<dbReference type="FunFam" id="1.10.630.10:FF:000018">
    <property type="entry name" value="Cytochrome P450 monooxygenase"/>
    <property type="match status" value="1"/>
</dbReference>
<keyword evidence="6 8" id="KW-0503">Monooxygenase</keyword>
<evidence type="ECO:0000256" key="3">
    <source>
        <dbReference type="ARBA" id="ARBA00022723"/>
    </source>
</evidence>
<keyword evidence="10" id="KW-1185">Reference proteome</keyword>
<evidence type="ECO:0000256" key="8">
    <source>
        <dbReference type="RuleBase" id="RU000461"/>
    </source>
</evidence>
<dbReference type="Proteomes" id="UP000522081">
    <property type="component" value="Unassembled WGS sequence"/>
</dbReference>
<dbReference type="PROSITE" id="PS00086">
    <property type="entry name" value="CYTOCHROME_P450"/>
    <property type="match status" value="1"/>
</dbReference>
<dbReference type="SUPFAM" id="SSF48264">
    <property type="entry name" value="Cytochrome P450"/>
    <property type="match status" value="1"/>
</dbReference>
<dbReference type="RefSeq" id="WP_179407856.1">
    <property type="nucleotide sequence ID" value="NZ_BMGF01000004.1"/>
</dbReference>
<name>A0A7Y9XZT9_9SPHN</name>
<organism evidence="9 10">
    <name type="scientific">Novosphingobium marinum</name>
    <dbReference type="NCBI Taxonomy" id="1514948"/>
    <lineage>
        <taxon>Bacteria</taxon>
        <taxon>Pseudomonadati</taxon>
        <taxon>Pseudomonadota</taxon>
        <taxon>Alphaproteobacteria</taxon>
        <taxon>Sphingomonadales</taxon>
        <taxon>Sphingomonadaceae</taxon>
        <taxon>Novosphingobium</taxon>
    </lineage>
</organism>
<evidence type="ECO:0000256" key="2">
    <source>
        <dbReference type="ARBA" id="ARBA00022617"/>
    </source>
</evidence>
<dbReference type="InterPro" id="IPR002397">
    <property type="entry name" value="Cyt_P450_B"/>
</dbReference>
<comment type="function">
    <text evidence="7">Cytochromes P450 are a group of heme-thiolate monooxygenases. They oxidize a variety of structurally unrelated compounds, including steroids, fatty acids, and xenobiotics.</text>
</comment>
<dbReference type="PRINTS" id="PR00385">
    <property type="entry name" value="P450"/>
</dbReference>
<dbReference type="GO" id="GO:0016705">
    <property type="term" value="F:oxidoreductase activity, acting on paired donors, with incorporation or reduction of molecular oxygen"/>
    <property type="evidence" value="ECO:0007669"/>
    <property type="project" value="InterPro"/>
</dbReference>
<dbReference type="GO" id="GO:0005506">
    <property type="term" value="F:iron ion binding"/>
    <property type="evidence" value="ECO:0007669"/>
    <property type="project" value="InterPro"/>
</dbReference>
<dbReference type="Pfam" id="PF00067">
    <property type="entry name" value="p450"/>
    <property type="match status" value="1"/>
</dbReference>
<dbReference type="InterPro" id="IPR001128">
    <property type="entry name" value="Cyt_P450"/>
</dbReference>
<evidence type="ECO:0000256" key="4">
    <source>
        <dbReference type="ARBA" id="ARBA00023002"/>
    </source>
</evidence>
<dbReference type="AlphaFoldDB" id="A0A7Y9XZT9"/>
<evidence type="ECO:0000256" key="5">
    <source>
        <dbReference type="ARBA" id="ARBA00023004"/>
    </source>
</evidence>
<protein>
    <submittedName>
        <fullName evidence="9">Cytochrome P450</fullName>
    </submittedName>
</protein>
<gene>
    <name evidence="9" type="ORF">FHS75_002333</name>
</gene>
<sequence length="412" mass="45962">MEPVPDLMKPEVQACPYALYDRLRREAPVYRMPATGFHLVTSYALCEEVIRQPDLFASEVSPAKLRPGGVPAEVLRVYAEEGWMPRMSCSTSDPPRHTEVRALLARLFTVAKVREMTPWMEETAGRLIDGFADRGECEFVGAFAHPLPMMVIAQQLGVPTGMIETFKRWSDAIVEPFSMMISEEREVECARLVVEMQQFFMDKVEDRRAQPKDDLLTTIATARGEDGEYLADEDTLTIIAVDLLASGNETTTAAIASGMQMLARDADLARALVAEPDRIANFAEEVLRLESPAQGMFRRVTRPTELGGVALKTGDLLSLRFGAANRDGDEFPHADRIDLDRKSPGRHLAFGIGRHHCIGAPLARQELVVSFSVLLRRLAEFSLACAEEELRYTPSFFGRNLEELPIRFGTRG</sequence>
<keyword evidence="3 8" id="KW-0479">Metal-binding</keyword>
<dbReference type="PRINTS" id="PR00359">
    <property type="entry name" value="BP450"/>
</dbReference>
<accession>A0A7Y9XZT9</accession>
<dbReference type="Gene3D" id="1.10.630.10">
    <property type="entry name" value="Cytochrome P450"/>
    <property type="match status" value="1"/>
</dbReference>
<proteinExistence type="inferred from homology"/>
<dbReference type="EMBL" id="JACBZF010000004">
    <property type="protein sequence ID" value="NYH96001.1"/>
    <property type="molecule type" value="Genomic_DNA"/>
</dbReference>
<keyword evidence="5 8" id="KW-0408">Iron</keyword>
<keyword evidence="2 8" id="KW-0349">Heme</keyword>
<dbReference type="PANTHER" id="PTHR46696:SF6">
    <property type="entry name" value="P450, PUTATIVE (EUROFUNG)-RELATED"/>
    <property type="match status" value="1"/>
</dbReference>
<evidence type="ECO:0000256" key="7">
    <source>
        <dbReference type="ARBA" id="ARBA00043906"/>
    </source>
</evidence>
<comment type="similarity">
    <text evidence="1 8">Belongs to the cytochrome P450 family.</text>
</comment>
<reference evidence="9 10" key="1">
    <citation type="submission" date="2020-07" db="EMBL/GenBank/DDBJ databases">
        <title>Genomic Encyclopedia of Type Strains, Phase IV (KMG-IV): sequencing the most valuable type-strain genomes for metagenomic binning, comparative biology and taxonomic classification.</title>
        <authorList>
            <person name="Goeker M."/>
        </authorList>
    </citation>
    <scope>NUCLEOTIDE SEQUENCE [LARGE SCALE GENOMIC DNA]</scope>
    <source>
        <strain evidence="9 10">DSM 29043</strain>
    </source>
</reference>
<evidence type="ECO:0000256" key="6">
    <source>
        <dbReference type="ARBA" id="ARBA00023033"/>
    </source>
</evidence>
<evidence type="ECO:0000313" key="10">
    <source>
        <dbReference type="Proteomes" id="UP000522081"/>
    </source>
</evidence>
<dbReference type="InterPro" id="IPR017972">
    <property type="entry name" value="Cyt_P450_CS"/>
</dbReference>
<dbReference type="GO" id="GO:0004497">
    <property type="term" value="F:monooxygenase activity"/>
    <property type="evidence" value="ECO:0007669"/>
    <property type="project" value="UniProtKB-KW"/>
</dbReference>
<dbReference type="PANTHER" id="PTHR46696">
    <property type="entry name" value="P450, PUTATIVE (EUROFUNG)-RELATED"/>
    <property type="match status" value="1"/>
</dbReference>
<keyword evidence="4 8" id="KW-0560">Oxidoreductase</keyword>
<dbReference type="GO" id="GO:0020037">
    <property type="term" value="F:heme binding"/>
    <property type="evidence" value="ECO:0007669"/>
    <property type="project" value="InterPro"/>
</dbReference>
<dbReference type="InterPro" id="IPR036396">
    <property type="entry name" value="Cyt_P450_sf"/>
</dbReference>
<evidence type="ECO:0000256" key="1">
    <source>
        <dbReference type="ARBA" id="ARBA00010617"/>
    </source>
</evidence>
<evidence type="ECO:0000313" key="9">
    <source>
        <dbReference type="EMBL" id="NYH96001.1"/>
    </source>
</evidence>
<comment type="caution">
    <text evidence="9">The sequence shown here is derived from an EMBL/GenBank/DDBJ whole genome shotgun (WGS) entry which is preliminary data.</text>
</comment>